<accession>A0A096BR83</accession>
<dbReference type="AlphaFoldDB" id="A0A096BR83"/>
<evidence type="ECO:0000313" key="3">
    <source>
        <dbReference type="Proteomes" id="UP000029525"/>
    </source>
</evidence>
<reference evidence="2 3" key="1">
    <citation type="submission" date="2014-07" db="EMBL/GenBank/DDBJ databases">
        <authorList>
            <person name="McCorrison J."/>
            <person name="Sanka R."/>
            <person name="Torralba M."/>
            <person name="Gillis M."/>
            <person name="Haft D.H."/>
            <person name="Methe B."/>
            <person name="Sutton G."/>
            <person name="Nelson K.E."/>
        </authorList>
    </citation>
    <scope>NUCLEOTIDE SEQUENCE [LARGE SCALE GENOMIC DNA]</scope>
    <source>
        <strain evidence="2 3">DNF00320</strain>
    </source>
</reference>
<comment type="caution">
    <text evidence="2">The sequence shown here is derived from an EMBL/GenBank/DDBJ whole genome shotgun (WGS) entry which is preliminary data.</text>
</comment>
<gene>
    <name evidence="2" type="ORF">HMPREF0647_03520</name>
</gene>
<proteinExistence type="predicted"/>
<keyword evidence="1" id="KW-0812">Transmembrane</keyword>
<dbReference type="RefSeq" id="WP_036866407.1">
    <property type="nucleotide sequence ID" value="NZ_JRNQ01000018.1"/>
</dbReference>
<keyword evidence="1" id="KW-0472">Membrane</keyword>
<dbReference type="OrthoDB" id="894278at2"/>
<evidence type="ECO:0000313" key="2">
    <source>
        <dbReference type="EMBL" id="KGF45182.1"/>
    </source>
</evidence>
<evidence type="ECO:0000256" key="1">
    <source>
        <dbReference type="SAM" id="Phobius"/>
    </source>
</evidence>
<feature type="transmembrane region" description="Helical" evidence="1">
    <location>
        <begin position="69"/>
        <end position="88"/>
    </location>
</feature>
<dbReference type="EMBL" id="JRNQ01000018">
    <property type="protein sequence ID" value="KGF45182.1"/>
    <property type="molecule type" value="Genomic_DNA"/>
</dbReference>
<feature type="transmembrane region" description="Helical" evidence="1">
    <location>
        <begin position="14"/>
        <end position="33"/>
    </location>
</feature>
<sequence length="161" mass="18953">MKSEFLFPHAYKKFAYCMLVPCFILLVLMMLGIDSLNWLDDSTINFTTLAVGVGPFGNSPIIRLNNEGMLFELLYILTLGSLSIICFSKEAEEDEFMYSLRLRALVWSFKVFTLFLILATWFCFGFVYLYVVLFAFILFHVLFIVRFQLYLYQMRRNSNEE</sequence>
<feature type="transmembrane region" description="Helical" evidence="1">
    <location>
        <begin position="128"/>
        <end position="152"/>
    </location>
</feature>
<organism evidence="2 3">
    <name type="scientific">Prevotella bivia DNF00320</name>
    <dbReference type="NCBI Taxonomy" id="1401068"/>
    <lineage>
        <taxon>Bacteria</taxon>
        <taxon>Pseudomonadati</taxon>
        <taxon>Bacteroidota</taxon>
        <taxon>Bacteroidia</taxon>
        <taxon>Bacteroidales</taxon>
        <taxon>Prevotellaceae</taxon>
        <taxon>Prevotella</taxon>
    </lineage>
</organism>
<protein>
    <submittedName>
        <fullName evidence="2">Uncharacterized protein</fullName>
    </submittedName>
</protein>
<feature type="transmembrane region" description="Helical" evidence="1">
    <location>
        <begin position="100"/>
        <end position="122"/>
    </location>
</feature>
<name>A0A096BR83_9BACT</name>
<keyword evidence="1" id="KW-1133">Transmembrane helix</keyword>
<dbReference type="Proteomes" id="UP000029525">
    <property type="component" value="Unassembled WGS sequence"/>
</dbReference>